<dbReference type="AlphaFoldDB" id="A0AAW0L353"/>
<keyword evidence="2" id="KW-1185">Reference proteome</keyword>
<reference evidence="1 2" key="1">
    <citation type="journal article" date="2018" name="Sci. Data">
        <title>The draft genome sequence of cork oak.</title>
        <authorList>
            <person name="Ramos A.M."/>
            <person name="Usie A."/>
            <person name="Barbosa P."/>
            <person name="Barros P.M."/>
            <person name="Capote T."/>
            <person name="Chaves I."/>
            <person name="Simoes F."/>
            <person name="Abreu I."/>
            <person name="Carrasquinho I."/>
            <person name="Faro C."/>
            <person name="Guimaraes J.B."/>
            <person name="Mendonca D."/>
            <person name="Nobrega F."/>
            <person name="Rodrigues L."/>
            <person name="Saibo N.J.M."/>
            <person name="Varela M.C."/>
            <person name="Egas C."/>
            <person name="Matos J."/>
            <person name="Miguel C.M."/>
            <person name="Oliveira M.M."/>
            <person name="Ricardo C.P."/>
            <person name="Goncalves S."/>
        </authorList>
    </citation>
    <scope>NUCLEOTIDE SEQUENCE [LARGE SCALE GENOMIC DNA]</scope>
    <source>
        <strain evidence="2">cv. HL8</strain>
    </source>
</reference>
<evidence type="ECO:0000313" key="1">
    <source>
        <dbReference type="EMBL" id="KAK7845710.1"/>
    </source>
</evidence>
<accession>A0AAW0L353</accession>
<comment type="caution">
    <text evidence="1">The sequence shown here is derived from an EMBL/GenBank/DDBJ whole genome shotgun (WGS) entry which is preliminary data.</text>
</comment>
<sequence length="77" mass="9466">MKRQMIETEERERRERQRIERAERAKMRDQAWLIDVTRSTFKIMTKALCIIRRVGYTIEILNCMINDGFFLIQRFVL</sequence>
<name>A0AAW0L353_QUESU</name>
<gene>
    <name evidence="1" type="ORF">CFP56_009019</name>
</gene>
<evidence type="ECO:0000313" key="2">
    <source>
        <dbReference type="Proteomes" id="UP000237347"/>
    </source>
</evidence>
<dbReference type="Proteomes" id="UP000237347">
    <property type="component" value="Unassembled WGS sequence"/>
</dbReference>
<dbReference type="EMBL" id="PKMF04000166">
    <property type="protein sequence ID" value="KAK7845710.1"/>
    <property type="molecule type" value="Genomic_DNA"/>
</dbReference>
<organism evidence="1 2">
    <name type="scientific">Quercus suber</name>
    <name type="common">Cork oak</name>
    <dbReference type="NCBI Taxonomy" id="58331"/>
    <lineage>
        <taxon>Eukaryota</taxon>
        <taxon>Viridiplantae</taxon>
        <taxon>Streptophyta</taxon>
        <taxon>Embryophyta</taxon>
        <taxon>Tracheophyta</taxon>
        <taxon>Spermatophyta</taxon>
        <taxon>Magnoliopsida</taxon>
        <taxon>eudicotyledons</taxon>
        <taxon>Gunneridae</taxon>
        <taxon>Pentapetalae</taxon>
        <taxon>rosids</taxon>
        <taxon>fabids</taxon>
        <taxon>Fagales</taxon>
        <taxon>Fagaceae</taxon>
        <taxon>Quercus</taxon>
    </lineage>
</organism>
<protein>
    <submittedName>
        <fullName evidence="1">Uncharacterized protein</fullName>
    </submittedName>
</protein>
<proteinExistence type="predicted"/>